<dbReference type="PANTHER" id="PTHR43163:SF6">
    <property type="entry name" value="DIPEPTIDE TRANSPORT SYSTEM PERMEASE PROTEIN DPPB-RELATED"/>
    <property type="match status" value="1"/>
</dbReference>
<dbReference type="GO" id="GO:0055085">
    <property type="term" value="P:transmembrane transport"/>
    <property type="evidence" value="ECO:0007669"/>
    <property type="project" value="InterPro"/>
</dbReference>
<keyword evidence="5 7" id="KW-1133">Transmembrane helix</keyword>
<dbReference type="GO" id="GO:0005886">
    <property type="term" value="C:plasma membrane"/>
    <property type="evidence" value="ECO:0007669"/>
    <property type="project" value="UniProtKB-SubCell"/>
</dbReference>
<evidence type="ECO:0000259" key="8">
    <source>
        <dbReference type="PROSITE" id="PS50928"/>
    </source>
</evidence>
<accession>A0A151B2S9</accession>
<comment type="similarity">
    <text evidence="7">Belongs to the binding-protein-dependent transport system permease family.</text>
</comment>
<dbReference type="Proteomes" id="UP000075531">
    <property type="component" value="Unassembled WGS sequence"/>
</dbReference>
<feature type="transmembrane region" description="Helical" evidence="7">
    <location>
        <begin position="284"/>
        <end position="308"/>
    </location>
</feature>
<dbReference type="PANTHER" id="PTHR43163">
    <property type="entry name" value="DIPEPTIDE TRANSPORT SYSTEM PERMEASE PROTEIN DPPB-RELATED"/>
    <property type="match status" value="1"/>
</dbReference>
<feature type="domain" description="ABC transmembrane type-1" evidence="8">
    <location>
        <begin position="95"/>
        <end position="301"/>
    </location>
</feature>
<evidence type="ECO:0000256" key="2">
    <source>
        <dbReference type="ARBA" id="ARBA00022448"/>
    </source>
</evidence>
<dbReference type="RefSeq" id="WP_066825819.1">
    <property type="nucleotide sequence ID" value="NZ_LTBA01000022.1"/>
</dbReference>
<evidence type="ECO:0000256" key="5">
    <source>
        <dbReference type="ARBA" id="ARBA00022989"/>
    </source>
</evidence>
<comment type="subcellular location">
    <subcellularLocation>
        <location evidence="1 7">Cell membrane</location>
        <topology evidence="1 7">Multi-pass membrane protein</topology>
    </subcellularLocation>
</comment>
<dbReference type="SUPFAM" id="SSF161098">
    <property type="entry name" value="MetI-like"/>
    <property type="match status" value="1"/>
</dbReference>
<dbReference type="CDD" id="cd06261">
    <property type="entry name" value="TM_PBP2"/>
    <property type="match status" value="1"/>
</dbReference>
<reference evidence="9 10" key="1">
    <citation type="submission" date="2016-02" db="EMBL/GenBank/DDBJ databases">
        <title>Genome sequence of Clostridium tepidiprofundi DSM 19306.</title>
        <authorList>
            <person name="Poehlein A."/>
            <person name="Daniel R."/>
        </authorList>
    </citation>
    <scope>NUCLEOTIDE SEQUENCE [LARGE SCALE GENOMIC DNA]</scope>
    <source>
        <strain evidence="9 10">DSM 19306</strain>
    </source>
</reference>
<name>A0A151B2S9_9CLOT</name>
<gene>
    <name evidence="9" type="primary">gsiC_1</name>
    <name evidence="9" type="ORF">CLTEP_18710</name>
</gene>
<keyword evidence="10" id="KW-1185">Reference proteome</keyword>
<dbReference type="PROSITE" id="PS50928">
    <property type="entry name" value="ABC_TM1"/>
    <property type="match status" value="1"/>
</dbReference>
<comment type="caution">
    <text evidence="9">The sequence shown here is derived from an EMBL/GenBank/DDBJ whole genome shotgun (WGS) entry which is preliminary data.</text>
</comment>
<evidence type="ECO:0000256" key="4">
    <source>
        <dbReference type="ARBA" id="ARBA00022692"/>
    </source>
</evidence>
<keyword evidence="6 7" id="KW-0472">Membrane</keyword>
<dbReference type="EMBL" id="LTBA01000022">
    <property type="protein sequence ID" value="KYH34218.1"/>
    <property type="molecule type" value="Genomic_DNA"/>
</dbReference>
<dbReference type="STRING" id="1121338.CLTEP_18710"/>
<evidence type="ECO:0000256" key="1">
    <source>
        <dbReference type="ARBA" id="ARBA00004651"/>
    </source>
</evidence>
<proteinExistence type="inferred from homology"/>
<evidence type="ECO:0000313" key="9">
    <source>
        <dbReference type="EMBL" id="KYH34218.1"/>
    </source>
</evidence>
<feature type="transmembrane region" description="Helical" evidence="7">
    <location>
        <begin position="99"/>
        <end position="122"/>
    </location>
</feature>
<dbReference type="Pfam" id="PF19300">
    <property type="entry name" value="BPD_transp_1_N"/>
    <property type="match status" value="1"/>
</dbReference>
<dbReference type="InterPro" id="IPR000515">
    <property type="entry name" value="MetI-like"/>
</dbReference>
<dbReference type="PATRIC" id="fig|1121338.3.peg.1920"/>
<dbReference type="InterPro" id="IPR035906">
    <property type="entry name" value="MetI-like_sf"/>
</dbReference>
<feature type="transmembrane region" description="Helical" evidence="7">
    <location>
        <begin position="12"/>
        <end position="30"/>
    </location>
</feature>
<dbReference type="OrthoDB" id="9773221at2"/>
<keyword evidence="2 7" id="KW-0813">Transport</keyword>
<organism evidence="9 10">
    <name type="scientific">Clostridium tepidiprofundi DSM 19306</name>
    <dbReference type="NCBI Taxonomy" id="1121338"/>
    <lineage>
        <taxon>Bacteria</taxon>
        <taxon>Bacillati</taxon>
        <taxon>Bacillota</taxon>
        <taxon>Clostridia</taxon>
        <taxon>Eubacteriales</taxon>
        <taxon>Clostridiaceae</taxon>
        <taxon>Clostridium</taxon>
    </lineage>
</organism>
<dbReference type="InterPro" id="IPR045621">
    <property type="entry name" value="BPD_transp_1_N"/>
</dbReference>
<evidence type="ECO:0000256" key="3">
    <source>
        <dbReference type="ARBA" id="ARBA00022475"/>
    </source>
</evidence>
<sequence>MVKYIFKRIIQMIPTLIVISIISFIIMNLAPGDPSRTFIAPGMNSAQMQKIKESLGLNQPLTVRYMKWIKNILNGNLGYSFITHQPISSEITARLPATLGLMMSSMIISLIFSIPLGIICAIKKNKFIDNFITLISYIGISIPSFWFAMMLMTLFCSIFRLLPCIGMRSFHVHSTWDLIKHSIMPCMVLSFPSTAVMTRYVRSSAISQLKEDYILTAKSKGMSEINMLFKHVLKNSILPLITIIGMSLPDIVTGAFITETIFGWPGMGRFGITSIFNRDYPSVMAITMISSILLILGNLISDILYGIVDPRIRVVES</sequence>
<evidence type="ECO:0000256" key="6">
    <source>
        <dbReference type="ARBA" id="ARBA00023136"/>
    </source>
</evidence>
<evidence type="ECO:0000256" key="7">
    <source>
        <dbReference type="RuleBase" id="RU363032"/>
    </source>
</evidence>
<dbReference type="Pfam" id="PF00528">
    <property type="entry name" value="BPD_transp_1"/>
    <property type="match status" value="1"/>
</dbReference>
<feature type="transmembrane region" description="Helical" evidence="7">
    <location>
        <begin position="237"/>
        <end position="264"/>
    </location>
</feature>
<feature type="transmembrane region" description="Helical" evidence="7">
    <location>
        <begin position="134"/>
        <end position="162"/>
    </location>
</feature>
<protein>
    <submittedName>
        <fullName evidence="9">Glutathione transport system permease protein GsiC</fullName>
    </submittedName>
</protein>
<dbReference type="AlphaFoldDB" id="A0A151B2S9"/>
<evidence type="ECO:0000313" key="10">
    <source>
        <dbReference type="Proteomes" id="UP000075531"/>
    </source>
</evidence>
<dbReference type="Gene3D" id="1.10.3720.10">
    <property type="entry name" value="MetI-like"/>
    <property type="match status" value="1"/>
</dbReference>
<keyword evidence="4 7" id="KW-0812">Transmembrane</keyword>
<keyword evidence="3" id="KW-1003">Cell membrane</keyword>